<comment type="caution">
    <text evidence="2">The sequence shown here is derived from an EMBL/GenBank/DDBJ whole genome shotgun (WGS) entry which is preliminary data.</text>
</comment>
<dbReference type="EMBL" id="CAUJNA010002524">
    <property type="protein sequence ID" value="CAJ1393290.1"/>
    <property type="molecule type" value="Genomic_DNA"/>
</dbReference>
<dbReference type="Proteomes" id="UP001178507">
    <property type="component" value="Unassembled WGS sequence"/>
</dbReference>
<feature type="region of interest" description="Disordered" evidence="1">
    <location>
        <begin position="121"/>
        <end position="236"/>
    </location>
</feature>
<evidence type="ECO:0000313" key="2">
    <source>
        <dbReference type="EMBL" id="CAJ1393290.1"/>
    </source>
</evidence>
<keyword evidence="3" id="KW-1185">Reference proteome</keyword>
<gene>
    <name evidence="2" type="ORF">EVOR1521_LOCUS18190</name>
</gene>
<reference evidence="2" key="1">
    <citation type="submission" date="2023-08" db="EMBL/GenBank/DDBJ databases">
        <authorList>
            <person name="Chen Y."/>
            <person name="Shah S."/>
            <person name="Dougan E. K."/>
            <person name="Thang M."/>
            <person name="Chan C."/>
        </authorList>
    </citation>
    <scope>NUCLEOTIDE SEQUENCE</scope>
</reference>
<organism evidence="2 3">
    <name type="scientific">Effrenium voratum</name>
    <dbReference type="NCBI Taxonomy" id="2562239"/>
    <lineage>
        <taxon>Eukaryota</taxon>
        <taxon>Sar</taxon>
        <taxon>Alveolata</taxon>
        <taxon>Dinophyceae</taxon>
        <taxon>Suessiales</taxon>
        <taxon>Symbiodiniaceae</taxon>
        <taxon>Effrenium</taxon>
    </lineage>
</organism>
<feature type="compositionally biased region" description="Low complexity" evidence="1">
    <location>
        <begin position="411"/>
        <end position="421"/>
    </location>
</feature>
<proteinExistence type="predicted"/>
<evidence type="ECO:0008006" key="4">
    <source>
        <dbReference type="Google" id="ProtNLM"/>
    </source>
</evidence>
<feature type="compositionally biased region" description="Basic and acidic residues" evidence="1">
    <location>
        <begin position="156"/>
        <end position="181"/>
    </location>
</feature>
<accession>A0AA36N054</accession>
<evidence type="ECO:0000256" key="1">
    <source>
        <dbReference type="SAM" id="MobiDB-lite"/>
    </source>
</evidence>
<evidence type="ECO:0000313" key="3">
    <source>
        <dbReference type="Proteomes" id="UP001178507"/>
    </source>
</evidence>
<dbReference type="AlphaFoldDB" id="A0AA36N054"/>
<feature type="region of interest" description="Disordered" evidence="1">
    <location>
        <begin position="409"/>
        <end position="445"/>
    </location>
</feature>
<feature type="compositionally biased region" description="Low complexity" evidence="1">
    <location>
        <begin position="121"/>
        <end position="136"/>
    </location>
</feature>
<protein>
    <recommendedName>
        <fullName evidence="4">FHA domain-containing protein</fullName>
    </recommendedName>
</protein>
<sequence>MGKHGGGKPPGRAAGLPGRLLHGVQGSAAGGADVHRLLKPGGRGGDGPWHAGEVPLQRASLCGVHPEEAAVRASLTVKGSGLVTLDGRPAPKEATAPLRPGALIGFGLETVLTLRFLPDPASAASAPAPSSGCGSPSSPPPKRTVRRAEEEEAMPELDRISPSRRAGWSEDVKPKEEKEAQRLSPSAGREARAHRPTAVDGGEVHLLTLSPPPRKVSRDASSSPRALRSPMSAQGFDDRLASSSSFRLELSGDGVLEVPLSRRRIGPMCLRQQPDCTLFVGRKHQPELHKQAVAPECLRFMSRDHFSIAWEVGFRIRPLTSNPIWRLRRGAAPIELQRHSSEDLVSGDRIALGTGSDNSPDAAVQSLCWLFTVEGTELQADEGCRTPPSPGGAGPRVSEEWAIRVVRSAIERPVSPESPESPARERLLSEGGPKAKSKSRSGLGG</sequence>
<name>A0AA36N054_9DINO</name>